<evidence type="ECO:0000313" key="11">
    <source>
        <dbReference type="Proteomes" id="UP000261580"/>
    </source>
</evidence>
<keyword evidence="3 8" id="KW-0732">Signal</keyword>
<evidence type="ECO:0000256" key="1">
    <source>
        <dbReference type="ARBA" id="ARBA00004167"/>
    </source>
</evidence>
<dbReference type="PANTHER" id="PTHR23037">
    <property type="entry name" value="CYTOKINE RECEPTOR"/>
    <property type="match status" value="1"/>
</dbReference>
<feature type="signal peptide" evidence="8">
    <location>
        <begin position="1"/>
        <end position="17"/>
    </location>
</feature>
<evidence type="ECO:0000313" key="10">
    <source>
        <dbReference type="Ensembl" id="ENSNBRP00000006694.1"/>
    </source>
</evidence>
<evidence type="ECO:0000256" key="8">
    <source>
        <dbReference type="SAM" id="SignalP"/>
    </source>
</evidence>
<accession>A0A3Q4MCB2</accession>
<dbReference type="GO" id="GO:0009897">
    <property type="term" value="C:external side of plasma membrane"/>
    <property type="evidence" value="ECO:0007669"/>
    <property type="project" value="TreeGrafter"/>
</dbReference>
<dbReference type="STRING" id="32507.ENSNBRP00000006694"/>
<dbReference type="Proteomes" id="UP000261580">
    <property type="component" value="Unassembled WGS sequence"/>
</dbReference>
<evidence type="ECO:0000256" key="5">
    <source>
        <dbReference type="ARBA" id="ARBA00023136"/>
    </source>
</evidence>
<keyword evidence="11" id="KW-1185">Reference proteome</keyword>
<dbReference type="Gene3D" id="2.60.40.10">
    <property type="entry name" value="Immunoglobulins"/>
    <property type="match status" value="2"/>
</dbReference>
<organism evidence="10 11">
    <name type="scientific">Neolamprologus brichardi</name>
    <name type="common">Fairy cichlid</name>
    <name type="synonym">Lamprologus brichardi</name>
    <dbReference type="NCBI Taxonomy" id="32507"/>
    <lineage>
        <taxon>Eukaryota</taxon>
        <taxon>Metazoa</taxon>
        <taxon>Chordata</taxon>
        <taxon>Craniata</taxon>
        <taxon>Vertebrata</taxon>
        <taxon>Euteleostomi</taxon>
        <taxon>Actinopterygii</taxon>
        <taxon>Neopterygii</taxon>
        <taxon>Teleostei</taxon>
        <taxon>Neoteleostei</taxon>
        <taxon>Acanthomorphata</taxon>
        <taxon>Ovalentaria</taxon>
        <taxon>Cichlomorphae</taxon>
        <taxon>Cichliformes</taxon>
        <taxon>Cichlidae</taxon>
        <taxon>African cichlids</taxon>
        <taxon>Pseudocrenilabrinae</taxon>
        <taxon>Lamprologini</taxon>
        <taxon>Neolamprologus</taxon>
    </lineage>
</organism>
<protein>
    <recommendedName>
        <fullName evidence="9">Cytokine receptor-like factor 2-like D1 domain-containing protein</fullName>
    </recommendedName>
</protein>
<comment type="subcellular location">
    <subcellularLocation>
        <location evidence="1">Membrane</location>
        <topology evidence="1">Single-pass membrane protein</topology>
    </subcellularLocation>
</comment>
<dbReference type="Pfam" id="PF21604">
    <property type="entry name" value="CRLF2_D1"/>
    <property type="match status" value="1"/>
</dbReference>
<dbReference type="InterPro" id="IPR013783">
    <property type="entry name" value="Ig-like_fold"/>
</dbReference>
<reference evidence="10" key="2">
    <citation type="submission" date="2025-09" db="UniProtKB">
        <authorList>
            <consortium name="Ensembl"/>
        </authorList>
    </citation>
    <scope>IDENTIFICATION</scope>
</reference>
<dbReference type="PANTHER" id="PTHR23037:SF47">
    <property type="entry name" value="INTERLEUKIN 2 RECEPTOR SUBUNIT GAMMA"/>
    <property type="match status" value="1"/>
</dbReference>
<evidence type="ECO:0000256" key="6">
    <source>
        <dbReference type="ARBA" id="ARBA00023170"/>
    </source>
</evidence>
<dbReference type="SUPFAM" id="SSF49265">
    <property type="entry name" value="Fibronectin type III"/>
    <property type="match status" value="2"/>
</dbReference>
<evidence type="ECO:0000256" key="4">
    <source>
        <dbReference type="ARBA" id="ARBA00022989"/>
    </source>
</evidence>
<sequence>TSLVATWSLFLLKDADCLVINLKNVSCTWNKKGTPKVNYTFYSRWKEKSCPQYLTENNMNIGCIQPCESGDRFMTFNTRLVHGKDRFEEKHELKKRVKLNPPTNLTVLNGSDFNLWFYWNHTSPARLHCVESEVRFRTNNNKWGFSKVSPEIQKYCINSPSGSSRYELQVRNRIDVFDWSEPVFWGSNSSIDSDSVPVWMTLLYVVGSITLILLVVMLLQRERWITDPTDVPRSQFRCAVRFCDRRLELEPAYDGNPNAHCVHDLKKCLHKIYFPQILWNLLRILSNHQN</sequence>
<reference evidence="10" key="1">
    <citation type="submission" date="2025-08" db="UniProtKB">
        <authorList>
            <consortium name="Ensembl"/>
        </authorList>
    </citation>
    <scope>IDENTIFICATION</scope>
</reference>
<dbReference type="Bgee" id="ENSNBRG00000005261">
    <property type="expression patterns" value="Expressed in blood and 3 other cell types or tissues"/>
</dbReference>
<proteinExistence type="predicted"/>
<keyword evidence="4 7" id="KW-1133">Transmembrane helix</keyword>
<feature type="chain" id="PRO_5018527973" description="Cytokine receptor-like factor 2-like D1 domain-containing protein" evidence="8">
    <location>
        <begin position="18"/>
        <end position="290"/>
    </location>
</feature>
<dbReference type="OMA" id="ECPQYLQ"/>
<dbReference type="Ensembl" id="ENSNBRT00000006890.1">
    <property type="protein sequence ID" value="ENSNBRP00000006694.1"/>
    <property type="gene ID" value="ENSNBRG00000005261.1"/>
</dbReference>
<name>A0A3Q4MCB2_NEOBR</name>
<keyword evidence="5 7" id="KW-0472">Membrane</keyword>
<evidence type="ECO:0000256" key="3">
    <source>
        <dbReference type="ARBA" id="ARBA00022729"/>
    </source>
</evidence>
<feature type="domain" description="Cytokine receptor-like factor 2-like D1" evidence="9">
    <location>
        <begin position="19"/>
        <end position="64"/>
    </location>
</feature>
<feature type="transmembrane region" description="Helical" evidence="7">
    <location>
        <begin position="198"/>
        <end position="219"/>
    </location>
</feature>
<keyword evidence="2 7" id="KW-0812">Transmembrane</keyword>
<dbReference type="InterPro" id="IPR036116">
    <property type="entry name" value="FN3_sf"/>
</dbReference>
<evidence type="ECO:0000256" key="7">
    <source>
        <dbReference type="SAM" id="Phobius"/>
    </source>
</evidence>
<evidence type="ECO:0000259" key="9">
    <source>
        <dbReference type="Pfam" id="PF21604"/>
    </source>
</evidence>
<evidence type="ECO:0000256" key="2">
    <source>
        <dbReference type="ARBA" id="ARBA00022692"/>
    </source>
</evidence>
<keyword evidence="6" id="KW-0675">Receptor</keyword>
<dbReference type="GeneTree" id="ENSGT00940000164309"/>
<dbReference type="AlphaFoldDB" id="A0A3Q4MCB2"/>
<dbReference type="InterPro" id="IPR048651">
    <property type="entry name" value="CRLF2-like_D1"/>
</dbReference>
<dbReference type="GO" id="GO:0004896">
    <property type="term" value="F:cytokine receptor activity"/>
    <property type="evidence" value="ECO:0007669"/>
    <property type="project" value="TreeGrafter"/>
</dbReference>